<evidence type="ECO:0000313" key="2">
    <source>
        <dbReference type="Proteomes" id="UP000298484"/>
    </source>
</evidence>
<gene>
    <name evidence="1" type="ORF">E4U82_00300</name>
</gene>
<proteinExistence type="predicted"/>
<keyword evidence="2" id="KW-1185">Reference proteome</keyword>
<dbReference type="AlphaFoldDB" id="A0A4Y9AG95"/>
<name>A0A4Y9AG95_9BACI</name>
<dbReference type="EMBL" id="SRHY01000001">
    <property type="protein sequence ID" value="TFJ94392.1"/>
    <property type="molecule type" value="Genomic_DNA"/>
</dbReference>
<dbReference type="RefSeq" id="WP_135108038.1">
    <property type="nucleotide sequence ID" value="NZ_SRHY01000001.1"/>
</dbReference>
<dbReference type="OrthoDB" id="2680562at2"/>
<comment type="caution">
    <text evidence="1">The sequence shown here is derived from an EMBL/GenBank/DDBJ whole genome shotgun (WGS) entry which is preliminary data.</text>
</comment>
<accession>A0A4Y9AG95</accession>
<organism evidence="1 2">
    <name type="scientific">Lentibacillus salicampi</name>
    <dbReference type="NCBI Taxonomy" id="175306"/>
    <lineage>
        <taxon>Bacteria</taxon>
        <taxon>Bacillati</taxon>
        <taxon>Bacillota</taxon>
        <taxon>Bacilli</taxon>
        <taxon>Bacillales</taxon>
        <taxon>Bacillaceae</taxon>
        <taxon>Lentibacillus</taxon>
    </lineage>
</organism>
<reference evidence="1 2" key="1">
    <citation type="submission" date="2019-03" db="EMBL/GenBank/DDBJ databases">
        <title>Genome sequence of Lentibacillus salicampi ATCC BAA-719.</title>
        <authorList>
            <person name="Maclea K.S."/>
            <person name="Simoes Junior M."/>
        </authorList>
    </citation>
    <scope>NUCLEOTIDE SEQUENCE [LARGE SCALE GENOMIC DNA]</scope>
    <source>
        <strain evidence="1 2">ATCC BAA-719</strain>
    </source>
</reference>
<protein>
    <submittedName>
        <fullName evidence="1">Uncharacterized protein</fullName>
    </submittedName>
</protein>
<evidence type="ECO:0000313" key="1">
    <source>
        <dbReference type="EMBL" id="TFJ94392.1"/>
    </source>
</evidence>
<sequence length="106" mass="12604">MKRKKSTQQRSIFFSKMYWISQISQEPTNYRRSLINTFSAKESNEVYIVQDHKNKDATGVLVDMRRYAEERKDDVADIPLRAVIEDDGDVDYEYIFDNLDKIDIED</sequence>
<dbReference type="Proteomes" id="UP000298484">
    <property type="component" value="Unassembled WGS sequence"/>
</dbReference>